<dbReference type="InterPro" id="IPR029466">
    <property type="entry name" value="NAM-associated_C"/>
</dbReference>
<accession>A0AAV2EU33</accession>
<sequence>MNLIAPAGLHAVAAPRMINHPEGRDQQKRKKIGGGDSFAMEAFQKSLADMAESSATHAKLAVGREEREKAKEATEKCRYEREIMLQDLSQLDPQQRAWYQF</sequence>
<gene>
    <name evidence="2" type="ORF">LTRI10_LOCUS30128</name>
</gene>
<protein>
    <recommendedName>
        <fullName evidence="1">No apical meristem-associated C-terminal domain-containing protein</fullName>
    </recommendedName>
</protein>
<dbReference type="Pfam" id="PF14303">
    <property type="entry name" value="NAM-associated"/>
    <property type="match status" value="1"/>
</dbReference>
<dbReference type="EMBL" id="OZ034818">
    <property type="protein sequence ID" value="CAL1389257.1"/>
    <property type="molecule type" value="Genomic_DNA"/>
</dbReference>
<feature type="domain" description="No apical meristem-associated C-terminal" evidence="1">
    <location>
        <begin position="20"/>
        <end position="100"/>
    </location>
</feature>
<proteinExistence type="predicted"/>
<evidence type="ECO:0000313" key="3">
    <source>
        <dbReference type="Proteomes" id="UP001497516"/>
    </source>
</evidence>
<dbReference type="AlphaFoldDB" id="A0AAV2EU33"/>
<evidence type="ECO:0000313" key="2">
    <source>
        <dbReference type="EMBL" id="CAL1389257.1"/>
    </source>
</evidence>
<name>A0AAV2EU33_9ROSI</name>
<evidence type="ECO:0000259" key="1">
    <source>
        <dbReference type="Pfam" id="PF14303"/>
    </source>
</evidence>
<keyword evidence="3" id="KW-1185">Reference proteome</keyword>
<organism evidence="2 3">
    <name type="scientific">Linum trigynum</name>
    <dbReference type="NCBI Taxonomy" id="586398"/>
    <lineage>
        <taxon>Eukaryota</taxon>
        <taxon>Viridiplantae</taxon>
        <taxon>Streptophyta</taxon>
        <taxon>Embryophyta</taxon>
        <taxon>Tracheophyta</taxon>
        <taxon>Spermatophyta</taxon>
        <taxon>Magnoliopsida</taxon>
        <taxon>eudicotyledons</taxon>
        <taxon>Gunneridae</taxon>
        <taxon>Pentapetalae</taxon>
        <taxon>rosids</taxon>
        <taxon>fabids</taxon>
        <taxon>Malpighiales</taxon>
        <taxon>Linaceae</taxon>
        <taxon>Linum</taxon>
    </lineage>
</organism>
<dbReference type="Proteomes" id="UP001497516">
    <property type="component" value="Chromosome 5"/>
</dbReference>
<reference evidence="2 3" key="1">
    <citation type="submission" date="2024-04" db="EMBL/GenBank/DDBJ databases">
        <authorList>
            <person name="Fracassetti M."/>
        </authorList>
    </citation>
    <scope>NUCLEOTIDE SEQUENCE [LARGE SCALE GENOMIC DNA]</scope>
</reference>